<evidence type="ECO:0000313" key="2">
    <source>
        <dbReference type="Proteomes" id="UP000480684"/>
    </source>
</evidence>
<name>A0A7C9UV23_9PROT</name>
<gene>
    <name evidence="1" type="ORF">G4223_06255</name>
</gene>
<dbReference type="Proteomes" id="UP000480684">
    <property type="component" value="Unassembled WGS sequence"/>
</dbReference>
<dbReference type="EMBL" id="JAAIYP010000033">
    <property type="protein sequence ID" value="NFV79709.1"/>
    <property type="molecule type" value="Genomic_DNA"/>
</dbReference>
<dbReference type="RefSeq" id="WP_163676624.1">
    <property type="nucleotide sequence ID" value="NZ_JAAIYP010000033.1"/>
</dbReference>
<keyword evidence="2" id="KW-1185">Reference proteome</keyword>
<sequence length="59" mass="6822">MDFDFAKIDALTGLLVAEMDGQEFDREAARRLAADIRAEYPAIRETMDLVLVRLQEKRH</sequence>
<proteinExistence type="predicted"/>
<organism evidence="1 2">
    <name type="scientific">Magnetospirillum aberrantis SpK</name>
    <dbReference type="NCBI Taxonomy" id="908842"/>
    <lineage>
        <taxon>Bacteria</taxon>
        <taxon>Pseudomonadati</taxon>
        <taxon>Pseudomonadota</taxon>
        <taxon>Alphaproteobacteria</taxon>
        <taxon>Rhodospirillales</taxon>
        <taxon>Rhodospirillaceae</taxon>
        <taxon>Magnetospirillum</taxon>
    </lineage>
</organism>
<comment type="caution">
    <text evidence="1">The sequence shown here is derived from an EMBL/GenBank/DDBJ whole genome shotgun (WGS) entry which is preliminary data.</text>
</comment>
<dbReference type="AlphaFoldDB" id="A0A7C9UV23"/>
<protein>
    <submittedName>
        <fullName evidence="1">Uncharacterized protein</fullName>
    </submittedName>
</protein>
<reference evidence="1 2" key="1">
    <citation type="submission" date="2020-02" db="EMBL/GenBank/DDBJ databases">
        <authorList>
            <person name="Dziuba M."/>
            <person name="Kuznetsov B."/>
            <person name="Mardanov A."/>
            <person name="Ravin N."/>
            <person name="Grouzdev D."/>
        </authorList>
    </citation>
    <scope>NUCLEOTIDE SEQUENCE [LARGE SCALE GENOMIC DNA]</scope>
    <source>
        <strain evidence="1 2">SpK</strain>
    </source>
</reference>
<accession>A0A7C9UV23</accession>
<evidence type="ECO:0000313" key="1">
    <source>
        <dbReference type="EMBL" id="NFV79709.1"/>
    </source>
</evidence>